<dbReference type="GO" id="GO:0052621">
    <property type="term" value="F:diguanylate cyclase activity"/>
    <property type="evidence" value="ECO:0007669"/>
    <property type="project" value="UniProtKB-EC"/>
</dbReference>
<dbReference type="PROSITE" id="PS50887">
    <property type="entry name" value="GGDEF"/>
    <property type="match status" value="1"/>
</dbReference>
<dbReference type="SUPFAM" id="SSF55073">
    <property type="entry name" value="Nucleotide cyclase"/>
    <property type="match status" value="1"/>
</dbReference>
<keyword evidence="6" id="KW-1185">Reference proteome</keyword>
<dbReference type="NCBIfam" id="TIGR00254">
    <property type="entry name" value="GGDEF"/>
    <property type="match status" value="1"/>
</dbReference>
<accession>A0A318TW09</accession>
<evidence type="ECO:0000256" key="3">
    <source>
        <dbReference type="SAM" id="Phobius"/>
    </source>
</evidence>
<dbReference type="EMBL" id="QJTI01000005">
    <property type="protein sequence ID" value="PYF03879.1"/>
    <property type="molecule type" value="Genomic_DNA"/>
</dbReference>
<dbReference type="SMART" id="SM00267">
    <property type="entry name" value="GGDEF"/>
    <property type="match status" value="1"/>
</dbReference>
<dbReference type="GO" id="GO:1902201">
    <property type="term" value="P:negative regulation of bacterial-type flagellum-dependent cell motility"/>
    <property type="evidence" value="ECO:0007669"/>
    <property type="project" value="TreeGrafter"/>
</dbReference>
<feature type="transmembrane region" description="Helical" evidence="3">
    <location>
        <begin position="6"/>
        <end position="25"/>
    </location>
</feature>
<dbReference type="PANTHER" id="PTHR45138:SF9">
    <property type="entry name" value="DIGUANYLATE CYCLASE DGCM-RELATED"/>
    <property type="match status" value="1"/>
</dbReference>
<dbReference type="InterPro" id="IPR000160">
    <property type="entry name" value="GGDEF_dom"/>
</dbReference>
<dbReference type="Gene3D" id="3.30.70.270">
    <property type="match status" value="1"/>
</dbReference>
<dbReference type="InterPro" id="IPR043128">
    <property type="entry name" value="Rev_trsase/Diguanyl_cyclase"/>
</dbReference>
<feature type="transmembrane region" description="Helical" evidence="3">
    <location>
        <begin position="92"/>
        <end position="109"/>
    </location>
</feature>
<protein>
    <recommendedName>
        <fullName evidence="1">diguanylate cyclase</fullName>
        <ecNumber evidence="1">2.7.7.65</ecNumber>
    </recommendedName>
</protein>
<dbReference type="OrthoDB" id="9812260at2"/>
<dbReference type="InterPro" id="IPR050469">
    <property type="entry name" value="Diguanylate_Cyclase"/>
</dbReference>
<keyword evidence="3" id="KW-1133">Transmembrane helix</keyword>
<dbReference type="AlphaFoldDB" id="A0A318TW09"/>
<feature type="transmembrane region" description="Helical" evidence="3">
    <location>
        <begin position="148"/>
        <end position="170"/>
    </location>
</feature>
<sequence>MSLDISTLYLVATLLAALLGGMLMYFGRKEGIPALDWWGYAYLLGATVVALWALASPALPDVAGLAINALGFVACGMVWNAARVFHGRAPNWPGLFVGPLAWIATIVSLPSDAIALRMTIGAGIVAIYAVLTAFELGSERRKSMQRRWPAMLVPLLHGGVLMLPILLADLLMTPEQSASGNIWMTIFAVELVLYAVGTVFVIFMLVSDRTVRAHKTAASLDPLTGLFNRRGFSEAAARMIEREANAGRPVSAMIFDIDYFKSVNDRFGHPAGDELLKLFATLVASSLRITDLSGRIGGEEFAALLPCTIEEAMIAAERVRESFENCGIVVDEEAIPTTVSIGVAGGPARTELEVLLAAADTALYQAKRGGRNRVIAATEEPLSLETCRRRLAAAASRGAAAERPSLMPSHPIGAGAIA</sequence>
<dbReference type="InterPro" id="IPR029787">
    <property type="entry name" value="Nucleotide_cyclase"/>
</dbReference>
<keyword evidence="3" id="KW-0812">Transmembrane</keyword>
<dbReference type="CDD" id="cd01949">
    <property type="entry name" value="GGDEF"/>
    <property type="match status" value="1"/>
</dbReference>
<evidence type="ECO:0000259" key="4">
    <source>
        <dbReference type="PROSITE" id="PS50887"/>
    </source>
</evidence>
<evidence type="ECO:0000313" key="5">
    <source>
        <dbReference type="EMBL" id="PYF03879.1"/>
    </source>
</evidence>
<feature type="transmembrane region" description="Helical" evidence="3">
    <location>
        <begin position="37"/>
        <end position="56"/>
    </location>
</feature>
<evidence type="ECO:0000256" key="1">
    <source>
        <dbReference type="ARBA" id="ARBA00012528"/>
    </source>
</evidence>
<dbReference type="FunFam" id="3.30.70.270:FF:000001">
    <property type="entry name" value="Diguanylate cyclase domain protein"/>
    <property type="match status" value="1"/>
</dbReference>
<keyword evidence="3" id="KW-0472">Membrane</keyword>
<feature type="domain" description="GGDEF" evidence="4">
    <location>
        <begin position="248"/>
        <end position="379"/>
    </location>
</feature>
<dbReference type="Proteomes" id="UP000248148">
    <property type="component" value="Unassembled WGS sequence"/>
</dbReference>
<feature type="transmembrane region" description="Helical" evidence="3">
    <location>
        <begin position="182"/>
        <end position="206"/>
    </location>
</feature>
<organism evidence="5 6">
    <name type="scientific">Rhodopseudomonas faecalis</name>
    <dbReference type="NCBI Taxonomy" id="99655"/>
    <lineage>
        <taxon>Bacteria</taxon>
        <taxon>Pseudomonadati</taxon>
        <taxon>Pseudomonadota</taxon>
        <taxon>Alphaproteobacteria</taxon>
        <taxon>Hyphomicrobiales</taxon>
        <taxon>Nitrobacteraceae</taxon>
        <taxon>Rhodopseudomonas</taxon>
    </lineage>
</organism>
<proteinExistence type="predicted"/>
<name>A0A318TW09_9BRAD</name>
<feature type="transmembrane region" description="Helical" evidence="3">
    <location>
        <begin position="62"/>
        <end position="80"/>
    </location>
</feature>
<feature type="transmembrane region" description="Helical" evidence="3">
    <location>
        <begin position="115"/>
        <end position="136"/>
    </location>
</feature>
<comment type="caution">
    <text evidence="5">The sequence shown here is derived from an EMBL/GenBank/DDBJ whole genome shotgun (WGS) entry which is preliminary data.</text>
</comment>
<dbReference type="EC" id="2.7.7.65" evidence="1"/>
<evidence type="ECO:0000256" key="2">
    <source>
        <dbReference type="ARBA" id="ARBA00034247"/>
    </source>
</evidence>
<reference evidence="5 6" key="1">
    <citation type="submission" date="2018-06" db="EMBL/GenBank/DDBJ databases">
        <title>Genomic Encyclopedia of Archaeal and Bacterial Type Strains, Phase II (KMG-II): from individual species to whole genera.</title>
        <authorList>
            <person name="Goeker M."/>
        </authorList>
    </citation>
    <scope>NUCLEOTIDE SEQUENCE [LARGE SCALE GENOMIC DNA]</scope>
    <source>
        <strain evidence="5 6">JCM 11668</strain>
    </source>
</reference>
<dbReference type="GO" id="GO:0005886">
    <property type="term" value="C:plasma membrane"/>
    <property type="evidence" value="ECO:0007669"/>
    <property type="project" value="TreeGrafter"/>
</dbReference>
<dbReference type="RefSeq" id="WP_110780278.1">
    <property type="nucleotide sequence ID" value="NZ_QJTI01000005.1"/>
</dbReference>
<evidence type="ECO:0000313" key="6">
    <source>
        <dbReference type="Proteomes" id="UP000248148"/>
    </source>
</evidence>
<dbReference type="PANTHER" id="PTHR45138">
    <property type="entry name" value="REGULATORY COMPONENTS OF SENSORY TRANSDUCTION SYSTEM"/>
    <property type="match status" value="1"/>
</dbReference>
<dbReference type="Pfam" id="PF00990">
    <property type="entry name" value="GGDEF"/>
    <property type="match status" value="1"/>
</dbReference>
<gene>
    <name evidence="5" type="ORF">BJ122_105137</name>
</gene>
<comment type="catalytic activity">
    <reaction evidence="2">
        <text>2 GTP = 3',3'-c-di-GMP + 2 diphosphate</text>
        <dbReference type="Rhea" id="RHEA:24898"/>
        <dbReference type="ChEBI" id="CHEBI:33019"/>
        <dbReference type="ChEBI" id="CHEBI:37565"/>
        <dbReference type="ChEBI" id="CHEBI:58805"/>
        <dbReference type="EC" id="2.7.7.65"/>
    </reaction>
</comment>
<dbReference type="GO" id="GO:0043709">
    <property type="term" value="P:cell adhesion involved in single-species biofilm formation"/>
    <property type="evidence" value="ECO:0007669"/>
    <property type="project" value="TreeGrafter"/>
</dbReference>